<dbReference type="PANTHER" id="PTHR30203">
    <property type="entry name" value="OUTER MEMBRANE CATION EFFLUX PROTEIN"/>
    <property type="match status" value="1"/>
</dbReference>
<dbReference type="Pfam" id="PF02321">
    <property type="entry name" value="OEP"/>
    <property type="match status" value="2"/>
</dbReference>
<keyword evidence="2" id="KW-0449">Lipoprotein</keyword>
<dbReference type="SUPFAM" id="SSF56954">
    <property type="entry name" value="Outer membrane efflux proteins (OEP)"/>
    <property type="match status" value="1"/>
</dbReference>
<dbReference type="NCBIfam" id="TIGR01845">
    <property type="entry name" value="outer_NodT"/>
    <property type="match status" value="1"/>
</dbReference>
<dbReference type="EMBL" id="JBHSDU010000003">
    <property type="protein sequence ID" value="MFC4309222.1"/>
    <property type="molecule type" value="Genomic_DNA"/>
</dbReference>
<sequence>MHSRILWLAVVSLLGACTVGPTYQGAPDTGADAGKFVRAADAAFNASLAPTRWWESLGDADLTGLIDEALTNSPSIDIALARVEQSRATLRLRRAEQLPSANASLSYLHAELPGIDLGGGSEESDSGGKDTMAVDLYNLGLDASWELDLFGGRRRAREQAAATAEARLAELADVQVSLAADVAQTYINLRDAQERARLFEESVRLQEKILTLTRQRFSAGVASALDVDRVETQYENTQAQLLPLRAQVEQYLNQLAMLTGHEPGAVDAKLTSVSPIPLPPAEVPVGDPAELLRHRPDIRAAERNIAASTAAIGVNVARRFPNIKFMGLIGTGGSAASDMFDLEELVLLAAPTLSWNVLDFGRSGAAVRQSEAQRDEAEAQYRRTVLAALNDAETSLSRFGYQRRQLGSLARAEAAATRASVFNEQRYRAGTSSLMDQLDIERQRISAAAGLVQGKAALTSSYVAIQKSLGLGWTPVK</sequence>
<keyword evidence="4" id="KW-1185">Reference proteome</keyword>
<dbReference type="RefSeq" id="WP_380596284.1">
    <property type="nucleotide sequence ID" value="NZ_JBHSDU010000003.1"/>
</dbReference>
<organism evidence="3 4">
    <name type="scientific">Steroidobacter flavus</name>
    <dbReference type="NCBI Taxonomy" id="1842136"/>
    <lineage>
        <taxon>Bacteria</taxon>
        <taxon>Pseudomonadati</taxon>
        <taxon>Pseudomonadota</taxon>
        <taxon>Gammaproteobacteria</taxon>
        <taxon>Steroidobacterales</taxon>
        <taxon>Steroidobacteraceae</taxon>
        <taxon>Steroidobacter</taxon>
    </lineage>
</organism>
<dbReference type="Proteomes" id="UP001595904">
    <property type="component" value="Unassembled WGS sequence"/>
</dbReference>
<keyword evidence="2" id="KW-1134">Transmembrane beta strand</keyword>
<evidence type="ECO:0000256" key="1">
    <source>
        <dbReference type="ARBA" id="ARBA00007613"/>
    </source>
</evidence>
<keyword evidence="2" id="KW-0564">Palmitate</keyword>
<accession>A0ABV8SQR3</accession>
<gene>
    <name evidence="3" type="ORF">ACFPN2_09035</name>
</gene>
<keyword evidence="2" id="KW-0812">Transmembrane</keyword>
<dbReference type="InterPro" id="IPR003423">
    <property type="entry name" value="OMP_efflux"/>
</dbReference>
<protein>
    <submittedName>
        <fullName evidence="3">Efflux transporter outer membrane subunit</fullName>
    </submittedName>
</protein>
<dbReference type="InterPro" id="IPR010131">
    <property type="entry name" value="MdtP/NodT-like"/>
</dbReference>
<dbReference type="Gene3D" id="2.20.200.10">
    <property type="entry name" value="Outer membrane efflux proteins (OEP)"/>
    <property type="match status" value="1"/>
</dbReference>
<reference evidence="4" key="1">
    <citation type="journal article" date="2019" name="Int. J. Syst. Evol. Microbiol.">
        <title>The Global Catalogue of Microorganisms (GCM) 10K type strain sequencing project: providing services to taxonomists for standard genome sequencing and annotation.</title>
        <authorList>
            <consortium name="The Broad Institute Genomics Platform"/>
            <consortium name="The Broad Institute Genome Sequencing Center for Infectious Disease"/>
            <person name="Wu L."/>
            <person name="Ma J."/>
        </authorList>
    </citation>
    <scope>NUCLEOTIDE SEQUENCE [LARGE SCALE GENOMIC DNA]</scope>
    <source>
        <strain evidence="4">CGMCC 1.10759</strain>
    </source>
</reference>
<dbReference type="Gene3D" id="1.20.1600.10">
    <property type="entry name" value="Outer membrane efflux proteins (OEP)"/>
    <property type="match status" value="1"/>
</dbReference>
<comment type="caution">
    <text evidence="3">The sequence shown here is derived from an EMBL/GenBank/DDBJ whole genome shotgun (WGS) entry which is preliminary data.</text>
</comment>
<dbReference type="PROSITE" id="PS51257">
    <property type="entry name" value="PROKAR_LIPOPROTEIN"/>
    <property type="match status" value="1"/>
</dbReference>
<comment type="subcellular location">
    <subcellularLocation>
        <location evidence="2">Cell outer membrane</location>
        <topology evidence="2">Lipid-anchor</topology>
    </subcellularLocation>
</comment>
<evidence type="ECO:0000313" key="4">
    <source>
        <dbReference type="Proteomes" id="UP001595904"/>
    </source>
</evidence>
<name>A0ABV8SQR3_9GAMM</name>
<evidence type="ECO:0000313" key="3">
    <source>
        <dbReference type="EMBL" id="MFC4309222.1"/>
    </source>
</evidence>
<dbReference type="PANTHER" id="PTHR30203:SF25">
    <property type="entry name" value="OUTER MEMBRANE PROTEIN-RELATED"/>
    <property type="match status" value="1"/>
</dbReference>
<comment type="similarity">
    <text evidence="1 2">Belongs to the outer membrane factor (OMF) (TC 1.B.17) family.</text>
</comment>
<evidence type="ECO:0000256" key="2">
    <source>
        <dbReference type="RuleBase" id="RU362097"/>
    </source>
</evidence>
<keyword evidence="2" id="KW-0472">Membrane</keyword>
<proteinExistence type="inferred from homology"/>